<dbReference type="GO" id="GO:0003677">
    <property type="term" value="F:DNA binding"/>
    <property type="evidence" value="ECO:0007669"/>
    <property type="project" value="UniProtKB-UniRule"/>
</dbReference>
<dbReference type="InterPro" id="IPR013083">
    <property type="entry name" value="Znf_RING/FYVE/PHD"/>
</dbReference>
<dbReference type="Gene3D" id="1.10.10.60">
    <property type="entry name" value="Homeodomain-like"/>
    <property type="match status" value="1"/>
</dbReference>
<name>A0AAD5XD65_9FUNG</name>
<evidence type="ECO:0000256" key="3">
    <source>
        <dbReference type="RuleBase" id="RU000682"/>
    </source>
</evidence>
<feature type="domain" description="RING-type" evidence="6">
    <location>
        <begin position="368"/>
        <end position="418"/>
    </location>
</feature>
<organism evidence="7 8">
    <name type="scientific">Physocladia obscura</name>
    <dbReference type="NCBI Taxonomy" id="109957"/>
    <lineage>
        <taxon>Eukaryota</taxon>
        <taxon>Fungi</taxon>
        <taxon>Fungi incertae sedis</taxon>
        <taxon>Chytridiomycota</taxon>
        <taxon>Chytridiomycota incertae sedis</taxon>
        <taxon>Chytridiomycetes</taxon>
        <taxon>Chytridiales</taxon>
        <taxon>Chytriomycetaceae</taxon>
        <taxon>Physocladia</taxon>
    </lineage>
</organism>
<dbReference type="GO" id="GO:0061630">
    <property type="term" value="F:ubiquitin protein ligase activity"/>
    <property type="evidence" value="ECO:0007669"/>
    <property type="project" value="InterPro"/>
</dbReference>
<keyword evidence="1 3" id="KW-0238">DNA-binding</keyword>
<dbReference type="EMBL" id="JADGJH010002080">
    <property type="protein sequence ID" value="KAJ3103958.1"/>
    <property type="molecule type" value="Genomic_DNA"/>
</dbReference>
<keyword evidence="2" id="KW-0863">Zinc-finger</keyword>
<evidence type="ECO:0000256" key="1">
    <source>
        <dbReference type="PROSITE-ProRule" id="PRU00108"/>
    </source>
</evidence>
<feature type="DNA-binding region" description="Homeobox" evidence="1">
    <location>
        <begin position="35"/>
        <end position="91"/>
    </location>
</feature>
<keyword evidence="1 3" id="KW-0539">Nucleus</keyword>
<dbReference type="GO" id="GO:0005634">
    <property type="term" value="C:nucleus"/>
    <property type="evidence" value="ECO:0007669"/>
    <property type="project" value="UniProtKB-SubCell"/>
</dbReference>
<dbReference type="Proteomes" id="UP001211907">
    <property type="component" value="Unassembled WGS sequence"/>
</dbReference>
<protein>
    <recommendedName>
        <fullName evidence="9">SWIM-type domain-containing protein</fullName>
    </recommendedName>
</protein>
<proteinExistence type="predicted"/>
<comment type="caution">
    <text evidence="7">The sequence shown here is derived from an EMBL/GenBank/DDBJ whole genome shotgun (WGS) entry which is preliminary data.</text>
</comment>
<feature type="region of interest" description="Disordered" evidence="4">
    <location>
        <begin position="97"/>
        <end position="132"/>
    </location>
</feature>
<dbReference type="CDD" id="cd00086">
    <property type="entry name" value="homeodomain"/>
    <property type="match status" value="1"/>
</dbReference>
<comment type="subcellular location">
    <subcellularLocation>
        <location evidence="1 3">Nucleus</location>
    </subcellularLocation>
</comment>
<feature type="region of interest" description="Disordered" evidence="4">
    <location>
        <begin position="1"/>
        <end position="37"/>
    </location>
</feature>
<dbReference type="PROSITE" id="PS50089">
    <property type="entry name" value="ZF_RING_2"/>
    <property type="match status" value="1"/>
</dbReference>
<dbReference type="PANTHER" id="PTHR21540">
    <property type="entry name" value="RING FINGER AND SWIM DOMAIN-CONTAINING PROTEIN 2"/>
    <property type="match status" value="1"/>
</dbReference>
<evidence type="ECO:0000256" key="4">
    <source>
        <dbReference type="SAM" id="MobiDB-lite"/>
    </source>
</evidence>
<feature type="compositionally biased region" description="Low complexity" evidence="4">
    <location>
        <begin position="98"/>
        <end position="132"/>
    </location>
</feature>
<evidence type="ECO:0008006" key="9">
    <source>
        <dbReference type="Google" id="ProtNLM"/>
    </source>
</evidence>
<dbReference type="SUPFAM" id="SSF46689">
    <property type="entry name" value="Homeodomain-like"/>
    <property type="match status" value="1"/>
</dbReference>
<gene>
    <name evidence="7" type="ORF">HK100_004130</name>
</gene>
<keyword evidence="8" id="KW-1185">Reference proteome</keyword>
<dbReference type="SMART" id="SM00389">
    <property type="entry name" value="HOX"/>
    <property type="match status" value="1"/>
</dbReference>
<keyword evidence="2" id="KW-0862">Zinc</keyword>
<dbReference type="GO" id="GO:0008270">
    <property type="term" value="F:zinc ion binding"/>
    <property type="evidence" value="ECO:0007669"/>
    <property type="project" value="UniProtKB-KW"/>
</dbReference>
<dbReference type="InterPro" id="IPR009057">
    <property type="entry name" value="Homeodomain-like_sf"/>
</dbReference>
<dbReference type="SUPFAM" id="SSF57850">
    <property type="entry name" value="RING/U-box"/>
    <property type="match status" value="1"/>
</dbReference>
<sequence length="703" mass="77105">MEDVVNEDNTGSLNTNANADIETDSSTNPSRSDGGKMAHTRFSMSQIRELEAALAGGCDSTAKNKEWRERLANNMSATERRIKIWFANHRNLKEALQSRTTSASSGSTSTSASLTSSSATPTPTAPVASQSPPQTLSLAIIADGGLGASGYAATTNSNTNTNTNGGSYTYSYSDVDSNEATAVYDPLLGLYKPTPTPVRARSDSGGAGIRVSASSSAKRIIELNNSVLAPGAVTEIRLDTFRAAPTRFMSDRIARVKSTRLQLLARRQVNAHHAEFRVVHSKVSAILCAIKQRPVCECADWDRGKNCKHLVLRVSIDSPLLYQKSLLASELEEIFAQGKNFDPMLSYANKNLPKQVPVVRARLAVAPCPICFDEFEQPITPDIEWCKYSCGSNYHTKCFEQWKKVASKYLLLIRCQTCGHPLSYNDQVTNLSIQAEILKLNPHIQATSHSQIKIERPSKTKRPRLDINSVNTISNVQIQFRDTITNVPVSANIYSQHQPLTIRQNSLDALPANQFNQIPQSPFNSLPPNDQTTSIGSWLQATGGPNVVLSQFSIPQSIQQPYENSLQHQQQQHQNLLIFSHQQQQLQQQKHYNHQQHQQQPQFCPEQNQINTVNSTQEEATILAFAADVVSGSASGNLDLVGENLMDINRTVVNHNSSTSSSVASAAVRTASVLNLNNDPLGSMMLHNISATLPMLSGNWDDL</sequence>
<keyword evidence="2" id="KW-0479">Metal-binding</keyword>
<dbReference type="PROSITE" id="PS50071">
    <property type="entry name" value="HOMEOBOX_2"/>
    <property type="match status" value="1"/>
</dbReference>
<reference evidence="7" key="1">
    <citation type="submission" date="2020-05" db="EMBL/GenBank/DDBJ databases">
        <title>Phylogenomic resolution of chytrid fungi.</title>
        <authorList>
            <person name="Stajich J.E."/>
            <person name="Amses K."/>
            <person name="Simmons R."/>
            <person name="Seto K."/>
            <person name="Myers J."/>
            <person name="Bonds A."/>
            <person name="Quandt C.A."/>
            <person name="Barry K."/>
            <person name="Liu P."/>
            <person name="Grigoriev I."/>
            <person name="Longcore J.E."/>
            <person name="James T.Y."/>
        </authorList>
    </citation>
    <scope>NUCLEOTIDE SEQUENCE</scope>
    <source>
        <strain evidence="7">JEL0513</strain>
    </source>
</reference>
<dbReference type="Gene3D" id="3.30.40.10">
    <property type="entry name" value="Zinc/RING finger domain, C3HC4 (zinc finger)"/>
    <property type="match status" value="1"/>
</dbReference>
<dbReference type="InterPro" id="IPR039903">
    <property type="entry name" value="Zswim2"/>
</dbReference>
<evidence type="ECO:0000259" key="5">
    <source>
        <dbReference type="PROSITE" id="PS50071"/>
    </source>
</evidence>
<dbReference type="InterPro" id="IPR001841">
    <property type="entry name" value="Znf_RING"/>
</dbReference>
<dbReference type="InterPro" id="IPR001356">
    <property type="entry name" value="HD"/>
</dbReference>
<evidence type="ECO:0000313" key="8">
    <source>
        <dbReference type="Proteomes" id="UP001211907"/>
    </source>
</evidence>
<dbReference type="AlphaFoldDB" id="A0AAD5XD65"/>
<dbReference type="PANTHER" id="PTHR21540:SF0">
    <property type="entry name" value="PHD FAMILY PROTEIN"/>
    <property type="match status" value="1"/>
</dbReference>
<evidence type="ECO:0000259" key="6">
    <source>
        <dbReference type="PROSITE" id="PS50089"/>
    </source>
</evidence>
<keyword evidence="1 3" id="KW-0371">Homeobox</keyword>
<dbReference type="Pfam" id="PF00046">
    <property type="entry name" value="Homeodomain"/>
    <property type="match status" value="1"/>
</dbReference>
<evidence type="ECO:0000256" key="2">
    <source>
        <dbReference type="PROSITE-ProRule" id="PRU00175"/>
    </source>
</evidence>
<feature type="domain" description="Homeobox" evidence="5">
    <location>
        <begin position="33"/>
        <end position="90"/>
    </location>
</feature>
<feature type="compositionally biased region" description="Polar residues" evidence="4">
    <location>
        <begin position="7"/>
        <end position="31"/>
    </location>
</feature>
<accession>A0AAD5XD65</accession>
<evidence type="ECO:0000313" key="7">
    <source>
        <dbReference type="EMBL" id="KAJ3103958.1"/>
    </source>
</evidence>